<protein>
    <submittedName>
        <fullName evidence="5">Alpha-L-fucosidase 2</fullName>
    </submittedName>
</protein>
<dbReference type="EMBL" id="FQZN01000003">
    <property type="protein sequence ID" value="SHI54264.1"/>
    <property type="molecule type" value="Genomic_DNA"/>
</dbReference>
<feature type="domain" description="Alpha fucosidase A-like C-terminal" evidence="3">
    <location>
        <begin position="737"/>
        <end position="800"/>
    </location>
</feature>
<dbReference type="PROSITE" id="PS51257">
    <property type="entry name" value="PROKAR_LIPOPROTEIN"/>
    <property type="match status" value="1"/>
</dbReference>
<dbReference type="RefSeq" id="WP_073312789.1">
    <property type="nucleotide sequence ID" value="NZ_FQZN01000003.1"/>
</dbReference>
<name>A0A1M6C0J9_9BACE</name>
<feature type="domain" description="Glycosyl hydrolase family 95 catalytic" evidence="4">
    <location>
        <begin position="310"/>
        <end position="735"/>
    </location>
</feature>
<dbReference type="Proteomes" id="UP000184192">
    <property type="component" value="Unassembled WGS sequence"/>
</dbReference>
<dbReference type="GeneID" id="92711044"/>
<dbReference type="InterPro" id="IPR012341">
    <property type="entry name" value="6hp_glycosidase-like_sf"/>
</dbReference>
<evidence type="ECO:0000259" key="2">
    <source>
        <dbReference type="Pfam" id="PF14498"/>
    </source>
</evidence>
<dbReference type="Pfam" id="PF14498">
    <property type="entry name" value="Glyco_hyd_65N_2"/>
    <property type="match status" value="1"/>
</dbReference>
<dbReference type="InterPro" id="IPR027414">
    <property type="entry name" value="GH95_N_dom"/>
</dbReference>
<keyword evidence="1" id="KW-0732">Signal</keyword>
<dbReference type="Pfam" id="PF21307">
    <property type="entry name" value="Glyco_hydro_95_C"/>
    <property type="match status" value="1"/>
</dbReference>
<evidence type="ECO:0000259" key="3">
    <source>
        <dbReference type="Pfam" id="PF21307"/>
    </source>
</evidence>
<dbReference type="AlphaFoldDB" id="A0A1M6C0J9"/>
<reference evidence="6" key="1">
    <citation type="submission" date="2016-11" db="EMBL/GenBank/DDBJ databases">
        <authorList>
            <person name="Varghese N."/>
            <person name="Submissions S."/>
        </authorList>
    </citation>
    <scope>NUCLEOTIDE SEQUENCE [LARGE SCALE GENOMIC DNA]</scope>
    <source>
        <strain evidence="6">DSM 26884</strain>
    </source>
</reference>
<dbReference type="InterPro" id="IPR049053">
    <property type="entry name" value="AFCA-like_C"/>
</dbReference>
<organism evidence="5 6">
    <name type="scientific">Bacteroides stercorirosoris</name>
    <dbReference type="NCBI Taxonomy" id="871324"/>
    <lineage>
        <taxon>Bacteria</taxon>
        <taxon>Pseudomonadati</taxon>
        <taxon>Bacteroidota</taxon>
        <taxon>Bacteroidia</taxon>
        <taxon>Bacteroidales</taxon>
        <taxon>Bacteroidaceae</taxon>
        <taxon>Bacteroides</taxon>
    </lineage>
</organism>
<dbReference type="PIRSF" id="PIRSF007663">
    <property type="entry name" value="UCP007663"/>
    <property type="match status" value="1"/>
</dbReference>
<dbReference type="GO" id="GO:0004560">
    <property type="term" value="F:alpha-L-fucosidase activity"/>
    <property type="evidence" value="ECO:0007669"/>
    <property type="project" value="InterPro"/>
</dbReference>
<dbReference type="PANTHER" id="PTHR31084">
    <property type="entry name" value="ALPHA-L-FUCOSIDASE 2"/>
    <property type="match status" value="1"/>
</dbReference>
<evidence type="ECO:0000313" key="6">
    <source>
        <dbReference type="Proteomes" id="UP000184192"/>
    </source>
</evidence>
<proteinExistence type="predicted"/>
<feature type="signal peptide" evidence="1">
    <location>
        <begin position="1"/>
        <end position="21"/>
    </location>
</feature>
<dbReference type="FunFam" id="2.60.40.1180:FF:000170">
    <property type="entry name" value="Glycoside hydrolase family 95"/>
    <property type="match status" value="1"/>
</dbReference>
<evidence type="ECO:0000256" key="1">
    <source>
        <dbReference type="SAM" id="SignalP"/>
    </source>
</evidence>
<dbReference type="InterPro" id="IPR008928">
    <property type="entry name" value="6-hairpin_glycosidase_sf"/>
</dbReference>
<dbReference type="SUPFAM" id="SSF48208">
    <property type="entry name" value="Six-hairpin glycosidases"/>
    <property type="match status" value="1"/>
</dbReference>
<feature type="domain" description="Glycosyl hydrolase family 95 N-terminal" evidence="2">
    <location>
        <begin position="33"/>
        <end position="286"/>
    </location>
</feature>
<keyword evidence="6" id="KW-1185">Reference proteome</keyword>
<dbReference type="eggNOG" id="COG1554">
    <property type="taxonomic scope" value="Bacteria"/>
</dbReference>
<dbReference type="Pfam" id="PF22124">
    <property type="entry name" value="Glyco_hydro_95_cat"/>
    <property type="match status" value="1"/>
</dbReference>
<sequence length="858" mass="95833">MNRKRFINCLLVLLSAGCLRAQAPHTSAQEYKLWYDRPAQVWTEALPLGNGRLGAMVYGTPATEQIQLNEETIWAGRPNNNANPNALEYIPRVRDLVFAGKYLEAQTLATEKVMAKTNSGMPYQSFGDLRIAFPGHTRYTNYYRELSLDSARTLVRYEVDGVQYRRETITSFTDQVVMVRLTANRPGRITFNAQLTSPHQDVVITSEAAGITPEAANIGNTSPLLPCVTLSGVSSLHEGLKGKVEFQGRLTARNTGGRMSCADGVLSVEGADEATVYVSIATNFNNYQDITGNPSERAKDYLATATAHSFAEARKSHTDFYRRYLTRASLDLGDNRYEHVTTDKRVENFKQTNDAHLVATYFQFGRYLLICSSQPGGQPANLQGIWNDKLFPSWDSKYTCNINLEMNYWPSEVTNLSELNEPLFRLIREVSETGRETARIMYGANGWVLHHNTDIWRITGAVDKAPSGLWPGGGAWLCRHLWERYLYTGDTGFLRSVYPILRESGRFFDEIMVKEPAHNWLVVCPSNSPENVHSGSNGKSTTAAGCTLDNQLIFDLWTAIISATEILGTETPETGMSGTGMPGTEVSATDREFAARLSRRLSEMPPMQVGRWGQLQEWMHDWDDPNDVHRHVSHLYGLFPSNQISPYRTPGLFDAARTSLIHRGDPSTGWSMGWKVCLWARLLDGDHAYKLITDQLTLVRNEKKKGGTYPNLFDAHPPFQIDGNFGCTAGIIEMLMQSHDGFIYLLPALPTLWREGTVRGIIARGGFELDLSWKNGKVKRLVVKSHKGGNCRLRSASPLTGKGLKRAKGENPNPLYAVPVIARPLISPEAKLNKVEIAKTYLYDLPTQAGQEYTLIGN</sequence>
<dbReference type="InterPro" id="IPR054363">
    <property type="entry name" value="GH95_cat"/>
</dbReference>
<feature type="chain" id="PRO_5012229263" evidence="1">
    <location>
        <begin position="22"/>
        <end position="858"/>
    </location>
</feature>
<dbReference type="Gene3D" id="1.50.10.10">
    <property type="match status" value="1"/>
</dbReference>
<evidence type="ECO:0000259" key="4">
    <source>
        <dbReference type="Pfam" id="PF22124"/>
    </source>
</evidence>
<dbReference type="GO" id="GO:0005975">
    <property type="term" value="P:carbohydrate metabolic process"/>
    <property type="evidence" value="ECO:0007669"/>
    <property type="project" value="InterPro"/>
</dbReference>
<accession>A0A1M6C0J9</accession>
<dbReference type="PANTHER" id="PTHR31084:SF0">
    <property type="entry name" value="ALPHA-L-FUCOSIDASE 2"/>
    <property type="match status" value="1"/>
</dbReference>
<gene>
    <name evidence="5" type="ORF">SAMN05444350_103237</name>
</gene>
<evidence type="ECO:0000313" key="5">
    <source>
        <dbReference type="EMBL" id="SHI54264.1"/>
    </source>
</evidence>
<dbReference type="InterPro" id="IPR016518">
    <property type="entry name" value="Alpha-L-fucosidase"/>
</dbReference>